<name>A0A4D6M6K6_VIGUN</name>
<sequence>MPTTTAATVDGAAGARVIFSTSFFPFSRALLCSHVPRTRLLRRTSVANQNLPPLYRTLRLGHASTMETQPLTFETQIASAAP</sequence>
<evidence type="ECO:0000313" key="2">
    <source>
        <dbReference type="Proteomes" id="UP000501690"/>
    </source>
</evidence>
<dbReference type="EMBL" id="CP039350">
    <property type="protein sequence ID" value="QCD96310.1"/>
    <property type="molecule type" value="Genomic_DNA"/>
</dbReference>
<dbReference type="Proteomes" id="UP000501690">
    <property type="component" value="Linkage Group LG6"/>
</dbReference>
<organism evidence="1 2">
    <name type="scientific">Vigna unguiculata</name>
    <name type="common">Cowpea</name>
    <dbReference type="NCBI Taxonomy" id="3917"/>
    <lineage>
        <taxon>Eukaryota</taxon>
        <taxon>Viridiplantae</taxon>
        <taxon>Streptophyta</taxon>
        <taxon>Embryophyta</taxon>
        <taxon>Tracheophyta</taxon>
        <taxon>Spermatophyta</taxon>
        <taxon>Magnoliopsida</taxon>
        <taxon>eudicotyledons</taxon>
        <taxon>Gunneridae</taxon>
        <taxon>Pentapetalae</taxon>
        <taxon>rosids</taxon>
        <taxon>fabids</taxon>
        <taxon>Fabales</taxon>
        <taxon>Fabaceae</taxon>
        <taxon>Papilionoideae</taxon>
        <taxon>50 kb inversion clade</taxon>
        <taxon>NPAAA clade</taxon>
        <taxon>indigoferoid/millettioid clade</taxon>
        <taxon>Phaseoleae</taxon>
        <taxon>Vigna</taxon>
    </lineage>
</organism>
<dbReference type="AlphaFoldDB" id="A0A4D6M6K6"/>
<evidence type="ECO:0000313" key="1">
    <source>
        <dbReference type="EMBL" id="QCD96310.1"/>
    </source>
</evidence>
<reference evidence="1 2" key="1">
    <citation type="submission" date="2019-04" db="EMBL/GenBank/DDBJ databases">
        <title>An improved genome assembly and genetic linkage map for asparagus bean, Vigna unguiculata ssp. sesquipedialis.</title>
        <authorList>
            <person name="Xia Q."/>
            <person name="Zhang R."/>
            <person name="Dong Y."/>
        </authorList>
    </citation>
    <scope>NUCLEOTIDE SEQUENCE [LARGE SCALE GENOMIC DNA]</scope>
    <source>
        <tissue evidence="1">Leaf</tissue>
    </source>
</reference>
<keyword evidence="2" id="KW-1185">Reference proteome</keyword>
<accession>A0A4D6M6K6</accession>
<protein>
    <submittedName>
        <fullName evidence="1">Uncharacterized protein</fullName>
    </submittedName>
</protein>
<proteinExistence type="predicted"/>
<gene>
    <name evidence="1" type="ORF">DEO72_LG6g1012</name>
</gene>